<evidence type="ECO:0000313" key="4">
    <source>
        <dbReference type="Proteomes" id="UP000184384"/>
    </source>
</evidence>
<dbReference type="Pfam" id="PF00561">
    <property type="entry name" value="Abhydrolase_1"/>
    <property type="match status" value="2"/>
</dbReference>
<feature type="domain" description="AB hydrolase-1" evidence="1">
    <location>
        <begin position="31"/>
        <end position="129"/>
    </location>
</feature>
<feature type="domain" description="AB hydrolase-1" evidence="1">
    <location>
        <begin position="194"/>
        <end position="248"/>
    </location>
</feature>
<dbReference type="PRINTS" id="PR00111">
    <property type="entry name" value="ABHYDROLASE"/>
</dbReference>
<evidence type="ECO:0000313" key="2">
    <source>
        <dbReference type="EMBL" id="PRZ25138.1"/>
    </source>
</evidence>
<evidence type="ECO:0000259" key="1">
    <source>
        <dbReference type="Pfam" id="PF00561"/>
    </source>
</evidence>
<evidence type="ECO:0000313" key="3">
    <source>
        <dbReference type="EMBL" id="SHG82687.1"/>
    </source>
</evidence>
<dbReference type="GO" id="GO:0016020">
    <property type="term" value="C:membrane"/>
    <property type="evidence" value="ECO:0007669"/>
    <property type="project" value="TreeGrafter"/>
</dbReference>
<proteinExistence type="predicted"/>
<dbReference type="EMBL" id="PVUB01000003">
    <property type="protein sequence ID" value="PRZ25138.1"/>
    <property type="molecule type" value="Genomic_DNA"/>
</dbReference>
<dbReference type="InterPro" id="IPR000073">
    <property type="entry name" value="AB_hydrolase_1"/>
</dbReference>
<keyword evidence="5" id="KW-1185">Reference proteome</keyword>
<reference evidence="2 5" key="3">
    <citation type="submission" date="2018-03" db="EMBL/GenBank/DDBJ databases">
        <title>Genomic Encyclopedia of Archaeal and Bacterial Type Strains, Phase II (KMG-II): from individual species to whole genera.</title>
        <authorList>
            <person name="Goeker M."/>
        </authorList>
    </citation>
    <scope>NUCLEOTIDE SEQUENCE [LARGE SCALE GENOMIC DNA]</scope>
    <source>
        <strain evidence="2 5">DSM 17797</strain>
    </source>
</reference>
<evidence type="ECO:0000313" key="5">
    <source>
        <dbReference type="Proteomes" id="UP000237771"/>
    </source>
</evidence>
<dbReference type="EMBL" id="FQWO01000004">
    <property type="protein sequence ID" value="SHG82687.1"/>
    <property type="molecule type" value="Genomic_DNA"/>
</dbReference>
<dbReference type="InterPro" id="IPR050266">
    <property type="entry name" value="AB_hydrolase_sf"/>
</dbReference>
<dbReference type="STRING" id="280093.SAMN05443373_104221"/>
<dbReference type="PANTHER" id="PTHR43798">
    <property type="entry name" value="MONOACYLGLYCEROL LIPASE"/>
    <property type="match status" value="1"/>
</dbReference>
<sequence>MKIENPHPKNMEKNYKKEGKYSYYEAGEGTPIVILHGLMGGLSNFDAVASHFSTKGYKIIIPDLPIYTQNILKTNVKSFAIYVKNFITFKGLDRVILLGNSLGGHIALYHTKMYPEKVAGLVITGSSGLYESAMGDSYPKRGDYEYIKKKAEDVFYDPKIATPELIDEVYATVNDRIKLIKTLTIAKSAIRHNMAKDLPKMHVKTCIIWGKNDKVTPPEVAEEFNKLLPNSNLYWIDKCGHAAMMEQPQEFNRILEEWLTESHL</sequence>
<dbReference type="PANTHER" id="PTHR43798:SF33">
    <property type="entry name" value="HYDROLASE, PUTATIVE (AFU_ORTHOLOGUE AFUA_2G14860)-RELATED"/>
    <property type="match status" value="1"/>
</dbReference>
<reference evidence="4" key="1">
    <citation type="submission" date="2016-11" db="EMBL/GenBank/DDBJ databases">
        <authorList>
            <person name="Varghese N."/>
            <person name="Submissions S."/>
        </authorList>
    </citation>
    <scope>NUCLEOTIDE SEQUENCE [LARGE SCALE GENOMIC DNA]</scope>
    <source>
        <strain evidence="4">DSM 19729</strain>
    </source>
</reference>
<protein>
    <submittedName>
        <fullName evidence="3">Pimeloyl-ACP methyl ester carboxylesterase</fullName>
    </submittedName>
</protein>
<gene>
    <name evidence="2" type="ORF">BC624_103221</name>
    <name evidence="3" type="ORF">SAMN05443373_104221</name>
</gene>
<name>A0A1M5MZM8_9FLAO</name>
<accession>A0A1M5MZM8</accession>
<reference evidence="3" key="2">
    <citation type="submission" date="2016-11" db="EMBL/GenBank/DDBJ databases">
        <authorList>
            <person name="Jaros S."/>
            <person name="Januszkiewicz K."/>
            <person name="Wedrychowicz H."/>
        </authorList>
    </citation>
    <scope>NUCLEOTIDE SEQUENCE [LARGE SCALE GENOMIC DNA]</scope>
    <source>
        <strain evidence="3">DSM 19729</strain>
    </source>
</reference>
<dbReference type="AlphaFoldDB" id="A0A1M5MZM8"/>
<dbReference type="InterPro" id="IPR029058">
    <property type="entry name" value="AB_hydrolase_fold"/>
</dbReference>
<dbReference type="Gene3D" id="3.40.50.1820">
    <property type="entry name" value="alpha/beta hydrolase"/>
    <property type="match status" value="1"/>
</dbReference>
<dbReference type="SUPFAM" id="SSF53474">
    <property type="entry name" value="alpha/beta-Hydrolases"/>
    <property type="match status" value="1"/>
</dbReference>
<organism evidence="3 4">
    <name type="scientific">Flavobacterium granuli</name>
    <dbReference type="NCBI Taxonomy" id="280093"/>
    <lineage>
        <taxon>Bacteria</taxon>
        <taxon>Pseudomonadati</taxon>
        <taxon>Bacteroidota</taxon>
        <taxon>Flavobacteriia</taxon>
        <taxon>Flavobacteriales</taxon>
        <taxon>Flavobacteriaceae</taxon>
        <taxon>Flavobacterium</taxon>
    </lineage>
</organism>
<dbReference type="Proteomes" id="UP000237771">
    <property type="component" value="Unassembled WGS sequence"/>
</dbReference>
<dbReference type="Proteomes" id="UP000184384">
    <property type="component" value="Unassembled WGS sequence"/>
</dbReference>